<dbReference type="Proteomes" id="UP001216253">
    <property type="component" value="Unassembled WGS sequence"/>
</dbReference>
<keyword evidence="2" id="KW-0805">Transcription regulation</keyword>
<keyword evidence="1" id="KW-0678">Repressor</keyword>
<evidence type="ECO:0000259" key="6">
    <source>
        <dbReference type="PROSITE" id="PS50977"/>
    </source>
</evidence>
<accession>A0ABT5WT12</accession>
<evidence type="ECO:0000313" key="7">
    <source>
        <dbReference type="EMBL" id="MDE8653177.1"/>
    </source>
</evidence>
<dbReference type="InterPro" id="IPR001647">
    <property type="entry name" value="HTH_TetR"/>
</dbReference>
<dbReference type="InterPro" id="IPR036271">
    <property type="entry name" value="Tet_transcr_reg_TetR-rel_C_sf"/>
</dbReference>
<proteinExistence type="predicted"/>
<evidence type="ECO:0000256" key="5">
    <source>
        <dbReference type="PROSITE-ProRule" id="PRU00335"/>
    </source>
</evidence>
<evidence type="ECO:0000256" key="4">
    <source>
        <dbReference type="ARBA" id="ARBA00023163"/>
    </source>
</evidence>
<evidence type="ECO:0000313" key="8">
    <source>
        <dbReference type="Proteomes" id="UP001216253"/>
    </source>
</evidence>
<sequence length="194" mass="22102">MAIDHEKRRHDIATLTIDMIAREGIEAATIRRIATEAGFSTTAITHYFADKQELLEWAFQILAHEGERRFEDARKEEPHDILAALMTLVPWCPVNIRRWKAYLSFWDQAARDPDLAAMLAQGTGVGFEFLRQLLRTRVRPSLDIEPAAEMLNAMIQGLALQMLVDPKTWNEAKVRTTLADAFELAILKAEHPKP</sequence>
<dbReference type="InterPro" id="IPR050109">
    <property type="entry name" value="HTH-type_TetR-like_transc_reg"/>
</dbReference>
<protein>
    <submittedName>
        <fullName evidence="7">TetR family transcriptional regulator C-terminal domain-containing protein</fullName>
    </submittedName>
</protein>
<dbReference type="RefSeq" id="WP_275229286.1">
    <property type="nucleotide sequence ID" value="NZ_JARESE010000051.1"/>
</dbReference>
<dbReference type="InterPro" id="IPR009057">
    <property type="entry name" value="Homeodomain-like_sf"/>
</dbReference>
<evidence type="ECO:0000256" key="3">
    <source>
        <dbReference type="ARBA" id="ARBA00023125"/>
    </source>
</evidence>
<dbReference type="EMBL" id="JARESE010000051">
    <property type="protein sequence ID" value="MDE8653177.1"/>
    <property type="molecule type" value="Genomic_DNA"/>
</dbReference>
<organism evidence="7 8">
    <name type="scientific">Novosphingobium album</name>
    <name type="common">ex Liu et al. 2023</name>
    <dbReference type="NCBI Taxonomy" id="3031130"/>
    <lineage>
        <taxon>Bacteria</taxon>
        <taxon>Pseudomonadati</taxon>
        <taxon>Pseudomonadota</taxon>
        <taxon>Alphaproteobacteria</taxon>
        <taxon>Sphingomonadales</taxon>
        <taxon>Sphingomonadaceae</taxon>
        <taxon>Novosphingobium</taxon>
    </lineage>
</organism>
<evidence type="ECO:0000256" key="2">
    <source>
        <dbReference type="ARBA" id="ARBA00023015"/>
    </source>
</evidence>
<reference evidence="7 8" key="1">
    <citation type="submission" date="2023-03" db="EMBL/GenBank/DDBJ databases">
        <title>NovoSphingobium album sp. nov. isolated from polycyclic aromatic hydrocarbons- and heavy-metal polluted soil.</title>
        <authorList>
            <person name="Liu Z."/>
            <person name="Wang K."/>
        </authorList>
    </citation>
    <scope>NUCLEOTIDE SEQUENCE [LARGE SCALE GENOMIC DNA]</scope>
    <source>
        <strain evidence="7 8">H3SJ31-1</strain>
    </source>
</reference>
<keyword evidence="4" id="KW-0804">Transcription</keyword>
<dbReference type="PROSITE" id="PS50977">
    <property type="entry name" value="HTH_TETR_2"/>
    <property type="match status" value="1"/>
</dbReference>
<evidence type="ECO:0000256" key="1">
    <source>
        <dbReference type="ARBA" id="ARBA00022491"/>
    </source>
</evidence>
<keyword evidence="3 5" id="KW-0238">DNA-binding</keyword>
<dbReference type="PANTHER" id="PTHR30055">
    <property type="entry name" value="HTH-TYPE TRANSCRIPTIONAL REGULATOR RUTR"/>
    <property type="match status" value="1"/>
</dbReference>
<name>A0ABT5WT12_9SPHN</name>
<dbReference type="SUPFAM" id="SSF46689">
    <property type="entry name" value="Homeodomain-like"/>
    <property type="match status" value="1"/>
</dbReference>
<comment type="caution">
    <text evidence="7">The sequence shown here is derived from an EMBL/GenBank/DDBJ whole genome shotgun (WGS) entry which is preliminary data.</text>
</comment>
<feature type="DNA-binding region" description="H-T-H motif" evidence="5">
    <location>
        <begin position="29"/>
        <end position="48"/>
    </location>
</feature>
<gene>
    <name evidence="7" type="ORF">PYV00_15860</name>
</gene>
<dbReference type="PANTHER" id="PTHR30055:SF234">
    <property type="entry name" value="HTH-TYPE TRANSCRIPTIONAL REGULATOR BETI"/>
    <property type="match status" value="1"/>
</dbReference>
<dbReference type="SUPFAM" id="SSF48498">
    <property type="entry name" value="Tetracyclin repressor-like, C-terminal domain"/>
    <property type="match status" value="1"/>
</dbReference>
<dbReference type="Gene3D" id="1.10.357.10">
    <property type="entry name" value="Tetracycline Repressor, domain 2"/>
    <property type="match status" value="1"/>
</dbReference>
<dbReference type="Pfam" id="PF00440">
    <property type="entry name" value="TetR_N"/>
    <property type="match status" value="1"/>
</dbReference>
<dbReference type="InterPro" id="IPR039538">
    <property type="entry name" value="BetI_C"/>
</dbReference>
<feature type="domain" description="HTH tetR-type" evidence="6">
    <location>
        <begin position="6"/>
        <end position="66"/>
    </location>
</feature>
<dbReference type="Pfam" id="PF13977">
    <property type="entry name" value="TetR_C_6"/>
    <property type="match status" value="1"/>
</dbReference>
<keyword evidence="8" id="KW-1185">Reference proteome</keyword>